<dbReference type="SUPFAM" id="SSF48452">
    <property type="entry name" value="TPR-like"/>
    <property type="match status" value="3"/>
</dbReference>
<dbReference type="Gene3D" id="1.25.40.10">
    <property type="entry name" value="Tetratricopeptide repeat domain"/>
    <property type="match status" value="2"/>
</dbReference>
<comment type="caution">
    <text evidence="2">The sequence shown here is derived from an EMBL/GenBank/DDBJ whole genome shotgun (WGS) entry which is preliminary data.</text>
</comment>
<proteinExistence type="predicted"/>
<feature type="region of interest" description="Disordered" evidence="1">
    <location>
        <begin position="97"/>
        <end position="149"/>
    </location>
</feature>
<evidence type="ECO:0000256" key="1">
    <source>
        <dbReference type="SAM" id="MobiDB-lite"/>
    </source>
</evidence>
<dbReference type="Gene3D" id="3.40.50.300">
    <property type="entry name" value="P-loop containing nucleotide triphosphate hydrolases"/>
    <property type="match status" value="1"/>
</dbReference>
<keyword evidence="3" id="KW-1185">Reference proteome</keyword>
<sequence>MEINRITLPPISGPGEVSTFYSFESGAARSLALADAAVLLASRQNATVPVLMIDWDTEAPGLHHLFPTCDERYESERPGPARHGAPALAARRFEPVARPGHERSGHGRPDHERPGHERPGHERPGEERHDNDRQGHARSAAARPEMAFRPEAGRPGLLEYFEACREQLDTLARTCPELDHDERARLVLEAIDWEAYVERVDQSRTLYLMRAGCFDDSYGERADRMDWDGLFAACPPLFRAFVGHLTRHFRHVLIDCRGGRSAAVSVCTTLLPDRLVGLFTPNARSLDGLAGVVTRAIEYRCSHEEAQHPLLVYPLPCGVDSLDAERRMLWRRGDPHKGSVGYQAALEQLLRNCYGLSQLSLDSYLNEVQLHGAVAAGAAEHLGAAPERDADRLSQTRAIEALLGWAAAGRFPWQSRAELDLMDAVGAARAALAAGERHGARQPDSVDANGALLARELMRLGEVHRHQGGLGEGYECFSEAMLLRARLQGDDHPDTRASRAALASVLRDGGRLREAQQQFDVLLDHCMRAAGADHPETLAAKSGLAATLARLEEFQRALALHEEVTEACERLYGPGHIATLDALAGQARTLAAHGEYSRARMLYERVLEGRQRVLGTEHEDTLRCTGSLATLLRDMGDLGNARKLQELVLRVRERRLGPDAAVTLQAREALAEIFAAQGDLGAVRDMQQSLATARARRLGDDHPDTLGVMLRLASTLSQQGELEEARQLQQHVVNQHERLRGMDDHETLRSKRMLAETLSSQGHSGAARRLEQSVEEGGNRLLQLRAMSSGLHDGAGIAAPGAGTTGAALPAAGSALPGVVHSGIGMGAAAAGVTPGAAGRAPRLAPGQPAPQEAIEHKLGQLHKLVEAGRAREARQLADSLRETILRPTVAQPLRRRGVALIKQVYLDDGDKDALLAFAEDEVASLEGALLEAAGGWPLALR</sequence>
<dbReference type="PANTHER" id="PTHR46082">
    <property type="entry name" value="ATP/GTP-BINDING PROTEIN-RELATED"/>
    <property type="match status" value="1"/>
</dbReference>
<evidence type="ECO:0000313" key="2">
    <source>
        <dbReference type="EMBL" id="MFC5461987.1"/>
    </source>
</evidence>
<accession>A0ABW0LAQ7</accession>
<dbReference type="InterPro" id="IPR053137">
    <property type="entry name" value="NLR-like"/>
</dbReference>
<organism evidence="2 3">
    <name type="scientific">Massilia niabensis</name>
    <dbReference type="NCBI Taxonomy" id="544910"/>
    <lineage>
        <taxon>Bacteria</taxon>
        <taxon>Pseudomonadati</taxon>
        <taxon>Pseudomonadota</taxon>
        <taxon>Betaproteobacteria</taxon>
        <taxon>Burkholderiales</taxon>
        <taxon>Oxalobacteraceae</taxon>
        <taxon>Telluria group</taxon>
        <taxon>Massilia</taxon>
    </lineage>
</organism>
<gene>
    <name evidence="2" type="ORF">ACFPN5_19410</name>
</gene>
<dbReference type="InterPro" id="IPR027417">
    <property type="entry name" value="P-loop_NTPase"/>
</dbReference>
<dbReference type="InterPro" id="IPR011990">
    <property type="entry name" value="TPR-like_helical_dom_sf"/>
</dbReference>
<dbReference type="Pfam" id="PF13424">
    <property type="entry name" value="TPR_12"/>
    <property type="match status" value="4"/>
</dbReference>
<reference evidence="3" key="1">
    <citation type="journal article" date="2019" name="Int. J. Syst. Evol. Microbiol.">
        <title>The Global Catalogue of Microorganisms (GCM) 10K type strain sequencing project: providing services to taxonomists for standard genome sequencing and annotation.</title>
        <authorList>
            <consortium name="The Broad Institute Genomics Platform"/>
            <consortium name="The Broad Institute Genome Sequencing Center for Infectious Disease"/>
            <person name="Wu L."/>
            <person name="Ma J."/>
        </authorList>
    </citation>
    <scope>NUCLEOTIDE SEQUENCE [LARGE SCALE GENOMIC DNA]</scope>
    <source>
        <strain evidence="3">KACC 12649</strain>
    </source>
</reference>
<protein>
    <submittedName>
        <fullName evidence="2">Tetratricopeptide repeat protein</fullName>
    </submittedName>
</protein>
<dbReference type="RefSeq" id="WP_379785436.1">
    <property type="nucleotide sequence ID" value="NZ_JBHSMU010000015.1"/>
</dbReference>
<dbReference type="Proteomes" id="UP001596050">
    <property type="component" value="Unassembled WGS sequence"/>
</dbReference>
<name>A0ABW0LAQ7_9BURK</name>
<dbReference type="PANTHER" id="PTHR46082:SF6">
    <property type="entry name" value="AAA+ ATPASE DOMAIN-CONTAINING PROTEIN-RELATED"/>
    <property type="match status" value="1"/>
</dbReference>
<evidence type="ECO:0000313" key="3">
    <source>
        <dbReference type="Proteomes" id="UP001596050"/>
    </source>
</evidence>
<dbReference type="EMBL" id="JBHSMU010000015">
    <property type="protein sequence ID" value="MFC5461987.1"/>
    <property type="molecule type" value="Genomic_DNA"/>
</dbReference>
<feature type="compositionally biased region" description="Basic and acidic residues" evidence="1">
    <location>
        <begin position="97"/>
        <end position="135"/>
    </location>
</feature>